<feature type="non-terminal residue" evidence="1">
    <location>
        <position position="414"/>
    </location>
</feature>
<dbReference type="Proteomes" id="UP000324800">
    <property type="component" value="Unassembled WGS sequence"/>
</dbReference>
<reference evidence="1 2" key="1">
    <citation type="submission" date="2019-03" db="EMBL/GenBank/DDBJ databases">
        <title>Single cell metagenomics reveals metabolic interactions within the superorganism composed of flagellate Streblomastix strix and complex community of Bacteroidetes bacteria on its surface.</title>
        <authorList>
            <person name="Treitli S.C."/>
            <person name="Kolisko M."/>
            <person name="Husnik F."/>
            <person name="Keeling P."/>
            <person name="Hampl V."/>
        </authorList>
    </citation>
    <scope>NUCLEOTIDE SEQUENCE [LARGE SCALE GENOMIC DNA]</scope>
    <source>
        <strain evidence="1">ST1C</strain>
    </source>
</reference>
<dbReference type="AlphaFoldDB" id="A0A5J4TP23"/>
<evidence type="ECO:0000313" key="1">
    <source>
        <dbReference type="EMBL" id="KAA6359967.1"/>
    </source>
</evidence>
<evidence type="ECO:0000313" key="2">
    <source>
        <dbReference type="Proteomes" id="UP000324800"/>
    </source>
</evidence>
<protein>
    <recommendedName>
        <fullName evidence="3">Right handed beta helix domain-containing protein</fullName>
    </recommendedName>
</protein>
<organism evidence="1 2">
    <name type="scientific">Streblomastix strix</name>
    <dbReference type="NCBI Taxonomy" id="222440"/>
    <lineage>
        <taxon>Eukaryota</taxon>
        <taxon>Metamonada</taxon>
        <taxon>Preaxostyla</taxon>
        <taxon>Oxymonadida</taxon>
        <taxon>Streblomastigidae</taxon>
        <taxon>Streblomastix</taxon>
    </lineage>
</organism>
<dbReference type="EMBL" id="SNRW01027615">
    <property type="protein sequence ID" value="KAA6359967.1"/>
    <property type="molecule type" value="Genomic_DNA"/>
</dbReference>
<comment type="caution">
    <text evidence="1">The sequence shown here is derived from an EMBL/GenBank/DDBJ whole genome shotgun (WGS) entry which is preliminary data.</text>
</comment>
<gene>
    <name evidence="1" type="ORF">EZS28_044506</name>
</gene>
<sequence>MKTREIINHLQIPQIKPSSLDISHIFSQLKSSNSKYFKVLLESGLFSSQAVKLHETELLEIEGKGDNSTMIIQINTSNLTAILYGAESSLIRSEGKGMSIINGLRVNGFNQYDTYTLGYVLEVVNGGLSLIDIQIKNLIVIQNNQQRNSENKNKGLIIMKENAQLLQIERFSIINISLDQSYQNDSWSSIVMNAGKNARLRIRDGQFLGETSNSGNAMRIIPQETGNVEVQGVLFKDLSSDPSFDNNGGAVYIDMRDYDMTVTFKRCLFVGNKANYGSNIFIMYAKSSQRIQRSSFSGCTAIVGSSYQSDISVCYTIGQNIDNIFTDERNILHNSFQRQLNEDGVRFISNPDTDHTVHSKTECGQPQNPCNSFDSLIQQMDTQSSSEKVETVIFGEGIFISPYINLSLTRSNTV</sequence>
<name>A0A5J4TP23_9EUKA</name>
<accession>A0A5J4TP23</accession>
<proteinExistence type="predicted"/>
<evidence type="ECO:0008006" key="3">
    <source>
        <dbReference type="Google" id="ProtNLM"/>
    </source>
</evidence>